<sequence length="280" mass="29918">MKITVLVENATPSSRLAACHGLSLLVETADQRILFDVGPDATLLANARALAVDIADVDAVVISHGHADHGGGLGAYLEATQGSHAPIYVREGAFMEHRSGTFERNHSISLDPVLANHPRVVRTAEHTVLGQSAELFSVERASHPAPLSNAHLFRVAEGPAGETVLMPDDFAHEQSLLVNEGGKRVLVSGCSHAGILNIMDRAEELAGAPLDVVFAGFHLMSPSLGDREEASAVESLGRELARRGATYYTFHCTGMEAFARLRDMLGDRVRYLATGSVVRV</sequence>
<dbReference type="SUPFAM" id="SSF56281">
    <property type="entry name" value="Metallo-hydrolase/oxidoreductase"/>
    <property type="match status" value="1"/>
</dbReference>
<reference evidence="2" key="2">
    <citation type="submission" date="2021-09" db="EMBL/GenBank/DDBJ databases">
        <authorList>
            <person name="Gilroy R."/>
        </authorList>
    </citation>
    <scope>NUCLEOTIDE SEQUENCE</scope>
    <source>
        <strain evidence="2">ChiHjej13B12-9602</strain>
    </source>
</reference>
<dbReference type="GO" id="GO:0016740">
    <property type="term" value="F:transferase activity"/>
    <property type="evidence" value="ECO:0007669"/>
    <property type="project" value="TreeGrafter"/>
</dbReference>
<dbReference type="AlphaFoldDB" id="A0A921IUG5"/>
<name>A0A921IUG5_9ACTN</name>
<evidence type="ECO:0000313" key="3">
    <source>
        <dbReference type="Proteomes" id="UP000753256"/>
    </source>
</evidence>
<proteinExistence type="predicted"/>
<gene>
    <name evidence="2" type="ORF">K8V70_07905</name>
</gene>
<dbReference type="EMBL" id="DYUZ01000029">
    <property type="protein sequence ID" value="HJG37763.1"/>
    <property type="molecule type" value="Genomic_DNA"/>
</dbReference>
<evidence type="ECO:0000313" key="2">
    <source>
        <dbReference type="EMBL" id="HJG37763.1"/>
    </source>
</evidence>
<dbReference type="InterPro" id="IPR052926">
    <property type="entry name" value="Metallo-beta-lactamase_dom"/>
</dbReference>
<comment type="caution">
    <text evidence="2">The sequence shown here is derived from an EMBL/GenBank/DDBJ whole genome shotgun (WGS) entry which is preliminary data.</text>
</comment>
<dbReference type="InterPro" id="IPR041712">
    <property type="entry name" value="DHPS-like_MBL-fold"/>
</dbReference>
<dbReference type="RefSeq" id="WP_273190735.1">
    <property type="nucleotide sequence ID" value="NZ_DYUZ01000029.1"/>
</dbReference>
<dbReference type="PANTHER" id="PTHR13754">
    <property type="entry name" value="METALLO-BETA-LACTAMASE SUPERFAMILY PROTEIN"/>
    <property type="match status" value="1"/>
</dbReference>
<evidence type="ECO:0000259" key="1">
    <source>
        <dbReference type="SMART" id="SM00849"/>
    </source>
</evidence>
<organism evidence="2 3">
    <name type="scientific">Enorma phocaeensis</name>
    <dbReference type="NCBI Taxonomy" id="1871019"/>
    <lineage>
        <taxon>Bacteria</taxon>
        <taxon>Bacillati</taxon>
        <taxon>Actinomycetota</taxon>
        <taxon>Coriobacteriia</taxon>
        <taxon>Coriobacteriales</taxon>
        <taxon>Coriobacteriaceae</taxon>
        <taxon>Enorma</taxon>
    </lineage>
</organism>
<reference evidence="2" key="1">
    <citation type="journal article" date="2021" name="PeerJ">
        <title>Extensive microbial diversity within the chicken gut microbiome revealed by metagenomics and culture.</title>
        <authorList>
            <person name="Gilroy R."/>
            <person name="Ravi A."/>
            <person name="Getino M."/>
            <person name="Pursley I."/>
            <person name="Horton D.L."/>
            <person name="Alikhan N.F."/>
            <person name="Baker D."/>
            <person name="Gharbi K."/>
            <person name="Hall N."/>
            <person name="Watson M."/>
            <person name="Adriaenssens E.M."/>
            <person name="Foster-Nyarko E."/>
            <person name="Jarju S."/>
            <person name="Secka A."/>
            <person name="Antonio M."/>
            <person name="Oren A."/>
            <person name="Chaudhuri R.R."/>
            <person name="La Ragione R."/>
            <person name="Hildebrand F."/>
            <person name="Pallen M.J."/>
        </authorList>
    </citation>
    <scope>NUCLEOTIDE SEQUENCE</scope>
    <source>
        <strain evidence="2">ChiHjej13B12-9602</strain>
    </source>
</reference>
<dbReference type="InterPro" id="IPR036866">
    <property type="entry name" value="RibonucZ/Hydroxyglut_hydro"/>
</dbReference>
<dbReference type="PANTHER" id="PTHR13754:SF13">
    <property type="entry name" value="METALLO-BETA-LACTAMASE SUPERFAMILY PROTEIN (AFU_ORTHOLOGUE AFUA_3G07630)"/>
    <property type="match status" value="1"/>
</dbReference>
<accession>A0A921IUG5</accession>
<dbReference type="CDD" id="cd07713">
    <property type="entry name" value="DHPS-like_MBL-fold"/>
    <property type="match status" value="1"/>
</dbReference>
<feature type="domain" description="Metallo-beta-lactamase" evidence="1">
    <location>
        <begin position="20"/>
        <end position="217"/>
    </location>
</feature>
<protein>
    <submittedName>
        <fullName evidence="2">MBL fold metallo-hydrolase</fullName>
    </submittedName>
</protein>
<dbReference type="InterPro" id="IPR001279">
    <property type="entry name" value="Metallo-B-lactamas"/>
</dbReference>
<dbReference type="Pfam" id="PF00753">
    <property type="entry name" value="Lactamase_B"/>
    <property type="match status" value="1"/>
</dbReference>
<dbReference type="Gene3D" id="3.60.15.10">
    <property type="entry name" value="Ribonuclease Z/Hydroxyacylglutathione hydrolase-like"/>
    <property type="match status" value="1"/>
</dbReference>
<dbReference type="SMART" id="SM00849">
    <property type="entry name" value="Lactamase_B"/>
    <property type="match status" value="1"/>
</dbReference>
<dbReference type="Proteomes" id="UP000753256">
    <property type="component" value="Unassembled WGS sequence"/>
</dbReference>